<dbReference type="SUPFAM" id="SSF56112">
    <property type="entry name" value="Protein kinase-like (PK-like)"/>
    <property type="match status" value="1"/>
</dbReference>
<evidence type="ECO:0000256" key="9">
    <source>
        <dbReference type="NCBIfam" id="TIGR00938"/>
    </source>
</evidence>
<dbReference type="Gene3D" id="3.30.200.20">
    <property type="entry name" value="Phosphorylase Kinase, domain 1"/>
    <property type="match status" value="1"/>
</dbReference>
<accession>A0A7H1N2A1</accession>
<dbReference type="GO" id="GO:0005524">
    <property type="term" value="F:ATP binding"/>
    <property type="evidence" value="ECO:0007669"/>
    <property type="project" value="UniProtKB-KW"/>
</dbReference>
<dbReference type="EC" id="2.7.1.39" evidence="8 9"/>
<keyword evidence="1 8" id="KW-0028">Amino-acid biosynthesis</keyword>
<dbReference type="UniPathway" id="UPA00050">
    <property type="reaction ID" value="UER00064"/>
</dbReference>
<dbReference type="GO" id="GO:0004413">
    <property type="term" value="F:homoserine kinase activity"/>
    <property type="evidence" value="ECO:0007669"/>
    <property type="project" value="UniProtKB-UniRule"/>
</dbReference>
<evidence type="ECO:0000256" key="2">
    <source>
        <dbReference type="ARBA" id="ARBA00022679"/>
    </source>
</evidence>
<dbReference type="InterPro" id="IPR005280">
    <property type="entry name" value="Homoserine_kinase_II"/>
</dbReference>
<dbReference type="AlphaFoldDB" id="A0A7H1N2A1"/>
<evidence type="ECO:0000256" key="3">
    <source>
        <dbReference type="ARBA" id="ARBA00022697"/>
    </source>
</evidence>
<dbReference type="Gene3D" id="3.90.1200.10">
    <property type="match status" value="1"/>
</dbReference>
<dbReference type="HAMAP" id="MF_00301">
    <property type="entry name" value="Homoser_kinase_2"/>
    <property type="match status" value="1"/>
</dbReference>
<feature type="domain" description="Aminoglycoside phosphotransferase" evidence="10">
    <location>
        <begin position="27"/>
        <end position="257"/>
    </location>
</feature>
<dbReference type="InterPro" id="IPR011009">
    <property type="entry name" value="Kinase-like_dom_sf"/>
</dbReference>
<dbReference type="RefSeq" id="WP_190260349.1">
    <property type="nucleotide sequence ID" value="NZ_CP053923.1"/>
</dbReference>
<name>A0A7H1N2A1_9PROT</name>
<comment type="pathway">
    <text evidence="8">Amino-acid biosynthesis; L-threonine biosynthesis; L-threonine from L-aspartate: step 4/5.</text>
</comment>
<dbReference type="PANTHER" id="PTHR21064">
    <property type="entry name" value="AMINOGLYCOSIDE PHOSPHOTRANSFERASE DOMAIN-CONTAINING PROTEIN-RELATED"/>
    <property type="match status" value="1"/>
</dbReference>
<keyword evidence="2 8" id="KW-0808">Transferase</keyword>
<comment type="catalytic activity">
    <reaction evidence="8">
        <text>L-homoserine + ATP = O-phospho-L-homoserine + ADP + H(+)</text>
        <dbReference type="Rhea" id="RHEA:13985"/>
        <dbReference type="ChEBI" id="CHEBI:15378"/>
        <dbReference type="ChEBI" id="CHEBI:30616"/>
        <dbReference type="ChEBI" id="CHEBI:57476"/>
        <dbReference type="ChEBI" id="CHEBI:57590"/>
        <dbReference type="ChEBI" id="CHEBI:456216"/>
        <dbReference type="EC" id="2.7.1.39"/>
    </reaction>
</comment>
<evidence type="ECO:0000256" key="5">
    <source>
        <dbReference type="ARBA" id="ARBA00022777"/>
    </source>
</evidence>
<gene>
    <name evidence="8" type="primary">thrB</name>
    <name evidence="11" type="ORF">HQ394_11565</name>
</gene>
<evidence type="ECO:0000256" key="7">
    <source>
        <dbReference type="ARBA" id="ARBA00038240"/>
    </source>
</evidence>
<keyword evidence="6 8" id="KW-0067">ATP-binding</keyword>
<dbReference type="NCBIfam" id="NF003558">
    <property type="entry name" value="PRK05231.1"/>
    <property type="match status" value="1"/>
</dbReference>
<organism evidence="11 12">
    <name type="scientific">Defluviicoccus vanus</name>
    <dbReference type="NCBI Taxonomy" id="111831"/>
    <lineage>
        <taxon>Bacteria</taxon>
        <taxon>Pseudomonadati</taxon>
        <taxon>Pseudomonadota</taxon>
        <taxon>Alphaproteobacteria</taxon>
        <taxon>Rhodospirillales</taxon>
        <taxon>Rhodospirillaceae</taxon>
        <taxon>Defluviicoccus</taxon>
    </lineage>
</organism>
<dbReference type="InterPro" id="IPR002575">
    <property type="entry name" value="Aminoglycoside_PTrfase"/>
</dbReference>
<dbReference type="InterPro" id="IPR050249">
    <property type="entry name" value="Pseudomonas-type_ThrB"/>
</dbReference>
<evidence type="ECO:0000313" key="12">
    <source>
        <dbReference type="Proteomes" id="UP000516369"/>
    </source>
</evidence>
<keyword evidence="12" id="KW-1185">Reference proteome</keyword>
<dbReference type="KEGG" id="dvn:HQ394_11565"/>
<protein>
    <recommendedName>
        <fullName evidence="8 9">Homoserine kinase</fullName>
        <shortName evidence="8">HK</shortName>
        <shortName evidence="8">HSK</shortName>
        <ecNumber evidence="8 9">2.7.1.39</ecNumber>
    </recommendedName>
</protein>
<reference evidence="11 12" key="1">
    <citation type="submission" date="2020-05" db="EMBL/GenBank/DDBJ databases">
        <title>Complete closed genome sequence of Defluviicoccus vanus.</title>
        <authorList>
            <person name="Bessarab I."/>
            <person name="Arumugam K."/>
            <person name="Maszenan A.M."/>
            <person name="Seviour R.J."/>
            <person name="Williams R.B."/>
        </authorList>
    </citation>
    <scope>NUCLEOTIDE SEQUENCE [LARGE SCALE GENOMIC DNA]</scope>
    <source>
        <strain evidence="11 12">Ben 114</strain>
    </source>
</reference>
<sequence length="325" mass="36314">MAVYTEVGDEEVAAFVAEYAVGRVVACKGIAEGIENTNYLLVTETATYILTLYERRVREEELPFFISLMEHLAAHGIPCPTPLHGRDGQALRRLNERPAAMVTFLHGMSPRRLTPEHCTAVGEALARLHLAGANFPLRRHNGLSVDSWRPLLQASARHEQEVAAELVDELAADMGYLESGWPAHLPEGVIHADLFPDNVFFQGGNLSGIIDFYFACTDFLAYDLAVCMNAWCFESDGSFNVTKARRLAGAYQSVRPLTAAEWQAFPLLAHGAAMRFLLTRLYDWLHTPRTALVTPKNPVEYLQKMRFHRRVRSPGEYGLDVDRAA</sequence>
<evidence type="ECO:0000256" key="6">
    <source>
        <dbReference type="ARBA" id="ARBA00022840"/>
    </source>
</evidence>
<proteinExistence type="inferred from homology"/>
<comment type="similarity">
    <text evidence="7 8">Belongs to the pseudomonas-type ThrB family.</text>
</comment>
<evidence type="ECO:0000256" key="1">
    <source>
        <dbReference type="ARBA" id="ARBA00022605"/>
    </source>
</evidence>
<dbReference type="CDD" id="cd05153">
    <property type="entry name" value="HomoserineK_II"/>
    <property type="match status" value="1"/>
</dbReference>
<dbReference type="PANTHER" id="PTHR21064:SF6">
    <property type="entry name" value="AMINOGLYCOSIDE PHOSPHOTRANSFERASE DOMAIN-CONTAINING PROTEIN"/>
    <property type="match status" value="1"/>
</dbReference>
<evidence type="ECO:0000259" key="10">
    <source>
        <dbReference type="Pfam" id="PF01636"/>
    </source>
</evidence>
<evidence type="ECO:0000313" key="11">
    <source>
        <dbReference type="EMBL" id="QNT69837.1"/>
    </source>
</evidence>
<dbReference type="NCBIfam" id="TIGR00938">
    <property type="entry name" value="thrB_alt"/>
    <property type="match status" value="1"/>
</dbReference>
<keyword evidence="3 8" id="KW-0791">Threonine biosynthesis</keyword>
<dbReference type="EMBL" id="CP053923">
    <property type="protein sequence ID" value="QNT69837.1"/>
    <property type="molecule type" value="Genomic_DNA"/>
</dbReference>
<keyword evidence="5 8" id="KW-0418">Kinase</keyword>
<keyword evidence="4 8" id="KW-0547">Nucleotide-binding</keyword>
<dbReference type="GO" id="GO:0009088">
    <property type="term" value="P:threonine biosynthetic process"/>
    <property type="evidence" value="ECO:0007669"/>
    <property type="project" value="UniProtKB-UniRule"/>
</dbReference>
<dbReference type="Pfam" id="PF01636">
    <property type="entry name" value="APH"/>
    <property type="match status" value="1"/>
</dbReference>
<evidence type="ECO:0000256" key="4">
    <source>
        <dbReference type="ARBA" id="ARBA00022741"/>
    </source>
</evidence>
<dbReference type="Proteomes" id="UP000516369">
    <property type="component" value="Chromosome"/>
</dbReference>
<evidence type="ECO:0000256" key="8">
    <source>
        <dbReference type="HAMAP-Rule" id="MF_00301"/>
    </source>
</evidence>